<dbReference type="PANTHER" id="PTHR43775:SF51">
    <property type="entry name" value="INACTIVE PHENOLPHTHIOCEROL SYNTHESIS POLYKETIDE SYNTHASE TYPE I PKS1-RELATED"/>
    <property type="match status" value="1"/>
</dbReference>
<dbReference type="InterPro" id="IPR055123">
    <property type="entry name" value="SpnB-like_Rossmann"/>
</dbReference>
<dbReference type="Pfam" id="PF22953">
    <property type="entry name" value="SpnB_Rossmann"/>
    <property type="match status" value="1"/>
</dbReference>
<comment type="caution">
    <text evidence="5">The sequence shown here is derived from an EMBL/GenBank/DDBJ whole genome shotgun (WGS) entry which is preliminary data.</text>
</comment>
<dbReference type="GO" id="GO:0004312">
    <property type="term" value="F:fatty acid synthase activity"/>
    <property type="evidence" value="ECO:0007669"/>
    <property type="project" value="TreeGrafter"/>
</dbReference>
<dbReference type="PANTHER" id="PTHR43775">
    <property type="entry name" value="FATTY ACID SYNTHASE"/>
    <property type="match status" value="1"/>
</dbReference>
<evidence type="ECO:0000256" key="2">
    <source>
        <dbReference type="ARBA" id="ARBA00023268"/>
    </source>
</evidence>
<dbReference type="InterPro" id="IPR036291">
    <property type="entry name" value="NAD(P)-bd_dom_sf"/>
</dbReference>
<feature type="region of interest" description="Disordered" evidence="3">
    <location>
        <begin position="439"/>
        <end position="465"/>
    </location>
</feature>
<proteinExistence type="predicted"/>
<keyword evidence="2" id="KW-0511">Multifunctional enzyme</keyword>
<dbReference type="InterPro" id="IPR057326">
    <property type="entry name" value="KR_dom"/>
</dbReference>
<evidence type="ECO:0000313" key="6">
    <source>
        <dbReference type="Proteomes" id="UP000302139"/>
    </source>
</evidence>
<gene>
    <name evidence="5" type="ORF">SAV14893_015640</name>
</gene>
<dbReference type="SUPFAM" id="SSF51735">
    <property type="entry name" value="NAD(P)-binding Rossmann-fold domains"/>
    <property type="match status" value="2"/>
</dbReference>
<dbReference type="EMBL" id="BJHX01000001">
    <property type="protein sequence ID" value="GDY62171.1"/>
    <property type="molecule type" value="Genomic_DNA"/>
</dbReference>
<dbReference type="Gene3D" id="3.40.50.720">
    <property type="entry name" value="NAD(P)-binding Rossmann-like Domain"/>
    <property type="match status" value="1"/>
</dbReference>
<dbReference type="Proteomes" id="UP000302139">
    <property type="component" value="Unassembled WGS sequence"/>
</dbReference>
<dbReference type="Gene3D" id="3.40.50.11460">
    <property type="match status" value="1"/>
</dbReference>
<protein>
    <recommendedName>
        <fullName evidence="4">Ketoreductase domain-containing protein</fullName>
    </recommendedName>
</protein>
<dbReference type="InterPro" id="IPR013968">
    <property type="entry name" value="PKS_KR"/>
</dbReference>
<evidence type="ECO:0000313" key="5">
    <source>
        <dbReference type="EMBL" id="GDY62171.1"/>
    </source>
</evidence>
<reference evidence="5 6" key="1">
    <citation type="submission" date="2019-04" db="EMBL/GenBank/DDBJ databases">
        <title>Draft genome sequences of Streptomyces avermitilis NBRC 14893.</title>
        <authorList>
            <person name="Komaki H."/>
            <person name="Tamura T."/>
            <person name="Hosoyama A."/>
        </authorList>
    </citation>
    <scope>NUCLEOTIDE SEQUENCE [LARGE SCALE GENOMIC DNA]</scope>
    <source>
        <strain evidence="5 6">NBRC 14893</strain>
    </source>
</reference>
<dbReference type="Pfam" id="PF08659">
    <property type="entry name" value="KR"/>
    <property type="match status" value="1"/>
</dbReference>
<keyword evidence="1" id="KW-0808">Transferase</keyword>
<evidence type="ECO:0000256" key="3">
    <source>
        <dbReference type="SAM" id="MobiDB-lite"/>
    </source>
</evidence>
<dbReference type="AlphaFoldDB" id="A0A4D4LKQ5"/>
<dbReference type="InterPro" id="IPR050091">
    <property type="entry name" value="PKS_NRPS_Biosynth_Enz"/>
</dbReference>
<accession>A0A4D4LKQ5</accession>
<evidence type="ECO:0000259" key="4">
    <source>
        <dbReference type="SMART" id="SM00822"/>
    </source>
</evidence>
<dbReference type="GO" id="GO:0006633">
    <property type="term" value="P:fatty acid biosynthetic process"/>
    <property type="evidence" value="ECO:0007669"/>
    <property type="project" value="TreeGrafter"/>
</dbReference>
<dbReference type="SMART" id="SM00822">
    <property type="entry name" value="PKS_KR"/>
    <property type="match status" value="1"/>
</dbReference>
<evidence type="ECO:0000256" key="1">
    <source>
        <dbReference type="ARBA" id="ARBA00022679"/>
    </source>
</evidence>
<organism evidence="5 6">
    <name type="scientific">Streptomyces avermitilis</name>
    <dbReference type="NCBI Taxonomy" id="33903"/>
    <lineage>
        <taxon>Bacteria</taxon>
        <taxon>Bacillati</taxon>
        <taxon>Actinomycetota</taxon>
        <taxon>Actinomycetes</taxon>
        <taxon>Kitasatosporales</taxon>
        <taxon>Streptomycetaceae</taxon>
        <taxon>Streptomyces</taxon>
    </lineage>
</organism>
<feature type="domain" description="Ketoreductase" evidence="4">
    <location>
        <begin position="247"/>
        <end position="417"/>
    </location>
</feature>
<name>A0A4D4LKQ5_STRAX</name>
<sequence>MHAVGASALRVRIGPDRAGSVSVTLADTVGDPVAEFTVGTTPVEPGELRAAGVVQLGVLHREAWVDHLAKSSPRKANWAVVGEDPLRAAAGLTAAGVYARAYPGLDALAEADGDAPDYLLLTVPTGAEVAATVRETLSRLNAVQSAERLATATVVFLTTAAVPAFDPAGADLAGAAVWGLVRSAQAENPGRFVLADVDADEASWRALPRPVMSGEPQMALREGRVRVPRLAPGAPVGTRERFAGHEGTVLITGGTTPMGERLARHLVSVHGVRHLLFTGAEAPEPTAELTALGAAVTTAACDPADRTALRELIGRLPAERPLTMVVHIPQAPPHDRTLSAPPSQAPDALAEVVGAMVGAAGVLDQEIGEATLVLCSSFAGTVGGAGTAATAASAVALDALARRRRARGAPRCRWPGGPGRRTTHRPVAGTREWACWGRGRPSRCSTPPAARTNPCGSRPGWIWPS</sequence>